<dbReference type="GO" id="GO:0009873">
    <property type="term" value="P:ethylene-activated signaling pathway"/>
    <property type="evidence" value="ECO:0007669"/>
    <property type="project" value="InterPro"/>
</dbReference>
<dbReference type="Proteomes" id="UP000241394">
    <property type="component" value="Chromosome LG23"/>
</dbReference>
<keyword evidence="4" id="KW-0238">DNA-binding</keyword>
<dbReference type="InParanoid" id="A0A2R6PNU4"/>
<dbReference type="PROSITE" id="PS51032">
    <property type="entry name" value="AP2_ERF"/>
    <property type="match status" value="1"/>
</dbReference>
<dbReference type="Gramene" id="PSR94738">
    <property type="protein sequence ID" value="PSR94738"/>
    <property type="gene ID" value="CEY00_Acc25492"/>
</dbReference>
<feature type="domain" description="AP2/ERF" evidence="8">
    <location>
        <begin position="58"/>
        <end position="115"/>
    </location>
</feature>
<dbReference type="PANTHER" id="PTHR31190">
    <property type="entry name" value="DNA-BINDING DOMAIN"/>
    <property type="match status" value="1"/>
</dbReference>
<dbReference type="PANTHER" id="PTHR31190:SF376">
    <property type="entry name" value="EREB-LIKE PROTEIN"/>
    <property type="match status" value="1"/>
</dbReference>
<dbReference type="GO" id="GO:0006952">
    <property type="term" value="P:defense response"/>
    <property type="evidence" value="ECO:0007669"/>
    <property type="project" value="UniProtKB-KW"/>
</dbReference>
<dbReference type="PRINTS" id="PR00367">
    <property type="entry name" value="ETHRSPELEMNT"/>
</dbReference>
<keyword evidence="10" id="KW-1185">Reference proteome</keyword>
<reference evidence="10" key="2">
    <citation type="journal article" date="2018" name="BMC Genomics">
        <title>A manually annotated Actinidia chinensis var. chinensis (kiwifruit) genome highlights the challenges associated with draft genomes and gene prediction in plants.</title>
        <authorList>
            <person name="Pilkington S.M."/>
            <person name="Crowhurst R."/>
            <person name="Hilario E."/>
            <person name="Nardozza S."/>
            <person name="Fraser L."/>
            <person name="Peng Y."/>
            <person name="Gunaseelan K."/>
            <person name="Simpson R."/>
            <person name="Tahir J."/>
            <person name="Deroles S.C."/>
            <person name="Templeton K."/>
            <person name="Luo Z."/>
            <person name="Davy M."/>
            <person name="Cheng C."/>
            <person name="McNeilage M."/>
            <person name="Scaglione D."/>
            <person name="Liu Y."/>
            <person name="Zhang Q."/>
            <person name="Datson P."/>
            <person name="De Silva N."/>
            <person name="Gardiner S.E."/>
            <person name="Bassett H."/>
            <person name="Chagne D."/>
            <person name="McCallum J."/>
            <person name="Dzierzon H."/>
            <person name="Deng C."/>
            <person name="Wang Y.Y."/>
            <person name="Barron L."/>
            <person name="Manako K."/>
            <person name="Bowen J."/>
            <person name="Foster T.M."/>
            <person name="Erridge Z.A."/>
            <person name="Tiffin H."/>
            <person name="Waite C.N."/>
            <person name="Davies K.M."/>
            <person name="Grierson E.P."/>
            <person name="Laing W.A."/>
            <person name="Kirk R."/>
            <person name="Chen X."/>
            <person name="Wood M."/>
            <person name="Montefiori M."/>
            <person name="Brummell D.A."/>
            <person name="Schwinn K.E."/>
            <person name="Catanach A."/>
            <person name="Fullerton C."/>
            <person name="Li D."/>
            <person name="Meiyalaghan S."/>
            <person name="Nieuwenhuizen N."/>
            <person name="Read N."/>
            <person name="Prakash R."/>
            <person name="Hunter D."/>
            <person name="Zhang H."/>
            <person name="McKenzie M."/>
            <person name="Knabel M."/>
            <person name="Harris A."/>
            <person name="Allan A.C."/>
            <person name="Gleave A."/>
            <person name="Chen A."/>
            <person name="Janssen B.J."/>
            <person name="Plunkett B."/>
            <person name="Ampomah-Dwamena C."/>
            <person name="Voogd C."/>
            <person name="Leif D."/>
            <person name="Lafferty D."/>
            <person name="Souleyre E.J.F."/>
            <person name="Varkonyi-Gasic E."/>
            <person name="Gambi F."/>
            <person name="Hanley J."/>
            <person name="Yao J.L."/>
            <person name="Cheung J."/>
            <person name="David K.M."/>
            <person name="Warren B."/>
            <person name="Marsh K."/>
            <person name="Snowden K.C."/>
            <person name="Lin-Wang K."/>
            <person name="Brian L."/>
            <person name="Martinez-Sanchez M."/>
            <person name="Wang M."/>
            <person name="Ileperuma N."/>
            <person name="Macnee N."/>
            <person name="Campin R."/>
            <person name="McAtee P."/>
            <person name="Drummond R.S.M."/>
            <person name="Espley R.V."/>
            <person name="Ireland H.S."/>
            <person name="Wu R."/>
            <person name="Atkinson R.G."/>
            <person name="Karunairetnam S."/>
            <person name="Bulley S."/>
            <person name="Chunkath S."/>
            <person name="Hanley Z."/>
            <person name="Storey R."/>
            <person name="Thrimawithana A.H."/>
            <person name="Thomson S."/>
            <person name="David C."/>
            <person name="Testolin R."/>
            <person name="Huang H."/>
            <person name="Hellens R.P."/>
            <person name="Schaffer R.J."/>
        </authorList>
    </citation>
    <scope>NUCLEOTIDE SEQUENCE [LARGE SCALE GENOMIC DNA]</scope>
    <source>
        <strain evidence="10">cv. Red5</strain>
    </source>
</reference>
<dbReference type="InterPro" id="IPR036955">
    <property type="entry name" value="AP2/ERF_dom_sf"/>
</dbReference>
<dbReference type="InterPro" id="IPR001471">
    <property type="entry name" value="AP2/ERF_dom"/>
</dbReference>
<evidence type="ECO:0000256" key="6">
    <source>
        <dbReference type="ARBA" id="ARBA00023242"/>
    </source>
</evidence>
<proteinExistence type="predicted"/>
<dbReference type="GO" id="GO:0003700">
    <property type="term" value="F:DNA-binding transcription factor activity"/>
    <property type="evidence" value="ECO:0007669"/>
    <property type="project" value="InterPro"/>
</dbReference>
<organism evidence="9 10">
    <name type="scientific">Actinidia chinensis var. chinensis</name>
    <name type="common">Chinese soft-hair kiwi</name>
    <dbReference type="NCBI Taxonomy" id="1590841"/>
    <lineage>
        <taxon>Eukaryota</taxon>
        <taxon>Viridiplantae</taxon>
        <taxon>Streptophyta</taxon>
        <taxon>Embryophyta</taxon>
        <taxon>Tracheophyta</taxon>
        <taxon>Spermatophyta</taxon>
        <taxon>Magnoliopsida</taxon>
        <taxon>eudicotyledons</taxon>
        <taxon>Gunneridae</taxon>
        <taxon>Pentapetalae</taxon>
        <taxon>asterids</taxon>
        <taxon>Ericales</taxon>
        <taxon>Actinidiaceae</taxon>
        <taxon>Actinidia</taxon>
    </lineage>
</organism>
<dbReference type="CDD" id="cd00018">
    <property type="entry name" value="AP2"/>
    <property type="match status" value="1"/>
</dbReference>
<evidence type="ECO:0000259" key="8">
    <source>
        <dbReference type="PROSITE" id="PS51032"/>
    </source>
</evidence>
<dbReference type="FunFam" id="3.30.730.10:FF:000001">
    <property type="entry name" value="Ethylene-responsive transcription factor 2"/>
    <property type="match status" value="1"/>
</dbReference>
<keyword evidence="6" id="KW-0539">Nucleus</keyword>
<dbReference type="OrthoDB" id="1930411at2759"/>
<evidence type="ECO:0000256" key="7">
    <source>
        <dbReference type="SAM" id="MobiDB-lite"/>
    </source>
</evidence>
<accession>A0A2R6PNU4</accession>
<sequence length="281" mass="31656">MCGGSILAELIPRNGNHRLSASQLWPNSPFVTKLKPPQDQNNGDERVEKKAKRQHKNLYRGIRQRPWGKWVSEIRDPRKGGRVWIGTFNTAEEAARAYDREARKIRGNKAKVNFPNEDDHSIPFPPQAHPQPAAMTHRNGGFRDNLIQFGAYNSDGFHSVPCSDPVSVLHSEEVFGSGLESAYPSMDCKLKVKEDREKKEERENSKEAAVIELEETAGEESELEKLSEELMAYESIMKFYQIPYLDGQSPDSPPNTAAENDVIGCGAVELWSFDDFPPPFA</sequence>
<dbReference type="OMA" id="FHYGWND"/>
<evidence type="ECO:0000256" key="3">
    <source>
        <dbReference type="ARBA" id="ARBA00023015"/>
    </source>
</evidence>
<dbReference type="FunCoup" id="A0A2R6PNU4">
    <property type="interactions" value="34"/>
</dbReference>
<evidence type="ECO:0000256" key="4">
    <source>
        <dbReference type="ARBA" id="ARBA00023125"/>
    </source>
</evidence>
<comment type="subcellular location">
    <subcellularLocation>
        <location evidence="1">Nucleus</location>
    </subcellularLocation>
</comment>
<dbReference type="STRING" id="1590841.A0A2R6PNU4"/>
<keyword evidence="5" id="KW-0804">Transcription</keyword>
<evidence type="ECO:0000256" key="2">
    <source>
        <dbReference type="ARBA" id="ARBA00022821"/>
    </source>
</evidence>
<keyword evidence="2" id="KW-0611">Plant defense</keyword>
<dbReference type="InterPro" id="IPR044808">
    <property type="entry name" value="ERF_plant"/>
</dbReference>
<dbReference type="SUPFAM" id="SSF54171">
    <property type="entry name" value="DNA-binding domain"/>
    <property type="match status" value="1"/>
</dbReference>
<dbReference type="EMBL" id="NKQK01000023">
    <property type="protein sequence ID" value="PSR94738.1"/>
    <property type="molecule type" value="Genomic_DNA"/>
</dbReference>
<dbReference type="GO" id="GO:0003677">
    <property type="term" value="F:DNA binding"/>
    <property type="evidence" value="ECO:0007669"/>
    <property type="project" value="UniProtKB-KW"/>
</dbReference>
<protein>
    <submittedName>
        <fullName evidence="9">Ethylene-responsive transcription factor RAP2-3 like</fullName>
    </submittedName>
</protein>
<dbReference type="Pfam" id="PF00847">
    <property type="entry name" value="AP2"/>
    <property type="match status" value="1"/>
</dbReference>
<dbReference type="InterPro" id="IPR016177">
    <property type="entry name" value="DNA-bd_dom_sf"/>
</dbReference>
<dbReference type="SMART" id="SM00380">
    <property type="entry name" value="AP2"/>
    <property type="match status" value="1"/>
</dbReference>
<feature type="region of interest" description="Disordered" evidence="7">
    <location>
        <begin position="31"/>
        <end position="54"/>
    </location>
</feature>
<gene>
    <name evidence="9" type="ORF">CEY00_Acc25492</name>
</gene>
<evidence type="ECO:0000256" key="5">
    <source>
        <dbReference type="ARBA" id="ARBA00023163"/>
    </source>
</evidence>
<dbReference type="AlphaFoldDB" id="A0A2R6PNU4"/>
<comment type="caution">
    <text evidence="9">The sequence shown here is derived from an EMBL/GenBank/DDBJ whole genome shotgun (WGS) entry which is preliminary data.</text>
</comment>
<evidence type="ECO:0000313" key="10">
    <source>
        <dbReference type="Proteomes" id="UP000241394"/>
    </source>
</evidence>
<reference evidence="9 10" key="1">
    <citation type="submission" date="2017-07" db="EMBL/GenBank/DDBJ databases">
        <title>An improved, manually edited Actinidia chinensis var. chinensis (kiwifruit) genome highlights the challenges associated with draft genomes and gene prediction in plants.</title>
        <authorList>
            <person name="Pilkington S."/>
            <person name="Crowhurst R."/>
            <person name="Hilario E."/>
            <person name="Nardozza S."/>
            <person name="Fraser L."/>
            <person name="Peng Y."/>
            <person name="Gunaseelan K."/>
            <person name="Simpson R."/>
            <person name="Tahir J."/>
            <person name="Deroles S."/>
            <person name="Templeton K."/>
            <person name="Luo Z."/>
            <person name="Davy M."/>
            <person name="Cheng C."/>
            <person name="Mcneilage M."/>
            <person name="Scaglione D."/>
            <person name="Liu Y."/>
            <person name="Zhang Q."/>
            <person name="Datson P."/>
            <person name="De Silva N."/>
            <person name="Gardiner S."/>
            <person name="Bassett H."/>
            <person name="Chagne D."/>
            <person name="Mccallum J."/>
            <person name="Dzierzon H."/>
            <person name="Deng C."/>
            <person name="Wang Y.-Y."/>
            <person name="Barron N."/>
            <person name="Manako K."/>
            <person name="Bowen J."/>
            <person name="Foster T."/>
            <person name="Erridge Z."/>
            <person name="Tiffin H."/>
            <person name="Waite C."/>
            <person name="Davies K."/>
            <person name="Grierson E."/>
            <person name="Laing W."/>
            <person name="Kirk R."/>
            <person name="Chen X."/>
            <person name="Wood M."/>
            <person name="Montefiori M."/>
            <person name="Brummell D."/>
            <person name="Schwinn K."/>
            <person name="Catanach A."/>
            <person name="Fullerton C."/>
            <person name="Li D."/>
            <person name="Meiyalaghan S."/>
            <person name="Nieuwenhuizen N."/>
            <person name="Read N."/>
            <person name="Prakash R."/>
            <person name="Hunter D."/>
            <person name="Zhang H."/>
            <person name="Mckenzie M."/>
            <person name="Knabel M."/>
            <person name="Harris A."/>
            <person name="Allan A."/>
            <person name="Chen A."/>
            <person name="Janssen B."/>
            <person name="Plunkett B."/>
            <person name="Dwamena C."/>
            <person name="Voogd C."/>
            <person name="Leif D."/>
            <person name="Lafferty D."/>
            <person name="Souleyre E."/>
            <person name="Varkonyi-Gasic E."/>
            <person name="Gambi F."/>
            <person name="Hanley J."/>
            <person name="Yao J.-L."/>
            <person name="Cheung J."/>
            <person name="David K."/>
            <person name="Warren B."/>
            <person name="Marsh K."/>
            <person name="Snowden K."/>
            <person name="Lin-Wang K."/>
            <person name="Brian L."/>
            <person name="Martinez-Sanchez M."/>
            <person name="Wang M."/>
            <person name="Ileperuma N."/>
            <person name="Macnee N."/>
            <person name="Campin R."/>
            <person name="Mcatee P."/>
            <person name="Drummond R."/>
            <person name="Espley R."/>
            <person name="Ireland H."/>
            <person name="Wu R."/>
            <person name="Atkinson R."/>
            <person name="Karunairetnam S."/>
            <person name="Bulley S."/>
            <person name="Chunkath S."/>
            <person name="Hanley Z."/>
            <person name="Storey R."/>
            <person name="Thrimawithana A."/>
            <person name="Thomson S."/>
            <person name="David C."/>
            <person name="Testolin R."/>
        </authorList>
    </citation>
    <scope>NUCLEOTIDE SEQUENCE [LARGE SCALE GENOMIC DNA]</scope>
    <source>
        <strain evidence="10">cv. Red5</strain>
        <tissue evidence="9">Young leaf</tissue>
    </source>
</reference>
<name>A0A2R6PNU4_ACTCC</name>
<dbReference type="GO" id="GO:0005634">
    <property type="term" value="C:nucleus"/>
    <property type="evidence" value="ECO:0007669"/>
    <property type="project" value="UniProtKB-SubCell"/>
</dbReference>
<dbReference type="Gene3D" id="3.30.730.10">
    <property type="entry name" value="AP2/ERF domain"/>
    <property type="match status" value="1"/>
</dbReference>
<evidence type="ECO:0000256" key="1">
    <source>
        <dbReference type="ARBA" id="ARBA00004123"/>
    </source>
</evidence>
<evidence type="ECO:0000313" key="9">
    <source>
        <dbReference type="EMBL" id="PSR94738.1"/>
    </source>
</evidence>
<keyword evidence="3" id="KW-0805">Transcription regulation</keyword>